<proteinExistence type="predicted"/>
<evidence type="ECO:0000313" key="1">
    <source>
        <dbReference type="EMBL" id="KAK2031795.1"/>
    </source>
</evidence>
<accession>A0AAD9HML2</accession>
<keyword evidence="2" id="KW-1185">Reference proteome</keyword>
<sequence>MGLCIWYTNDGNTNHLSGSEGPWSGAGCDRMVTMQPRTQQLPLPDECPGVGVHLAYSSVHQVDGHSQATGSMYRDDTLDGIRTMPDRRFRFVSFLRQRTGSERPGTTFSFWHTGTGRRFSGRREERRDHQAWTLKPLALRTSERKANNVIVLAN</sequence>
<comment type="caution">
    <text evidence="1">The sequence shown here is derived from an EMBL/GenBank/DDBJ whole genome shotgun (WGS) entry which is preliminary data.</text>
</comment>
<protein>
    <submittedName>
        <fullName evidence="1">Uncharacterized protein</fullName>
    </submittedName>
</protein>
<organism evidence="1 2">
    <name type="scientific">Colletotrichum zoysiae</name>
    <dbReference type="NCBI Taxonomy" id="1216348"/>
    <lineage>
        <taxon>Eukaryota</taxon>
        <taxon>Fungi</taxon>
        <taxon>Dikarya</taxon>
        <taxon>Ascomycota</taxon>
        <taxon>Pezizomycotina</taxon>
        <taxon>Sordariomycetes</taxon>
        <taxon>Hypocreomycetidae</taxon>
        <taxon>Glomerellales</taxon>
        <taxon>Glomerellaceae</taxon>
        <taxon>Colletotrichum</taxon>
        <taxon>Colletotrichum graminicola species complex</taxon>
    </lineage>
</organism>
<dbReference type="Proteomes" id="UP001232148">
    <property type="component" value="Unassembled WGS sequence"/>
</dbReference>
<name>A0AAD9HML2_9PEZI</name>
<dbReference type="AlphaFoldDB" id="A0AAD9HML2"/>
<evidence type="ECO:0000313" key="2">
    <source>
        <dbReference type="Proteomes" id="UP001232148"/>
    </source>
</evidence>
<gene>
    <name evidence="1" type="ORF">LX32DRAFT_243565</name>
</gene>
<reference evidence="1" key="1">
    <citation type="submission" date="2021-06" db="EMBL/GenBank/DDBJ databases">
        <title>Comparative genomics, transcriptomics and evolutionary studies reveal genomic signatures of adaptation to plant cell wall in hemibiotrophic fungi.</title>
        <authorList>
            <consortium name="DOE Joint Genome Institute"/>
            <person name="Baroncelli R."/>
            <person name="Diaz J.F."/>
            <person name="Benocci T."/>
            <person name="Peng M."/>
            <person name="Battaglia E."/>
            <person name="Haridas S."/>
            <person name="Andreopoulos W."/>
            <person name="Labutti K."/>
            <person name="Pangilinan J."/>
            <person name="Floch G.L."/>
            <person name="Makela M.R."/>
            <person name="Henrissat B."/>
            <person name="Grigoriev I.V."/>
            <person name="Crouch J.A."/>
            <person name="De Vries R.P."/>
            <person name="Sukno S.A."/>
            <person name="Thon M.R."/>
        </authorList>
    </citation>
    <scope>NUCLEOTIDE SEQUENCE</scope>
    <source>
        <strain evidence="1">MAFF235873</strain>
    </source>
</reference>
<dbReference type="EMBL" id="MU842836">
    <property type="protein sequence ID" value="KAK2031795.1"/>
    <property type="molecule type" value="Genomic_DNA"/>
</dbReference>